<proteinExistence type="predicted"/>
<sequence>MGNQSCVVVMDALVDDRKPFTVDQRPGTGAAWLIHHPQRYRASPSHFLLAPSLSGRQPQLSDHGNIRPK</sequence>
<name>A0A5B0PBL8_PUCGR</name>
<comment type="caution">
    <text evidence="1">The sequence shown here is derived from an EMBL/GenBank/DDBJ whole genome shotgun (WGS) entry which is preliminary data.</text>
</comment>
<dbReference type="EMBL" id="VDEP01000270">
    <property type="protein sequence ID" value="KAA1117025.1"/>
    <property type="molecule type" value="Genomic_DNA"/>
</dbReference>
<reference evidence="3 4" key="1">
    <citation type="submission" date="2019-05" db="EMBL/GenBank/DDBJ databases">
        <title>Emergence of the Ug99 lineage of the wheat stem rust pathogen through somatic hybridization.</title>
        <authorList>
            <person name="Li F."/>
            <person name="Upadhyaya N.M."/>
            <person name="Sperschneider J."/>
            <person name="Matny O."/>
            <person name="Nguyen-Phuc H."/>
            <person name="Mago R."/>
            <person name="Raley C."/>
            <person name="Miller M.E."/>
            <person name="Silverstein K.A.T."/>
            <person name="Henningsen E."/>
            <person name="Hirsch C.D."/>
            <person name="Visser B."/>
            <person name="Pretorius Z.A."/>
            <person name="Steffenson B.J."/>
            <person name="Schwessinger B."/>
            <person name="Dodds P.N."/>
            <person name="Figueroa M."/>
        </authorList>
    </citation>
    <scope>NUCLEOTIDE SEQUENCE [LARGE SCALE GENOMIC DNA]</scope>
    <source>
        <strain evidence="1">21-0</strain>
        <strain evidence="2 4">Ug99</strain>
    </source>
</reference>
<keyword evidence="3" id="KW-1185">Reference proteome</keyword>
<organism evidence="1 3">
    <name type="scientific">Puccinia graminis f. sp. tritici</name>
    <dbReference type="NCBI Taxonomy" id="56615"/>
    <lineage>
        <taxon>Eukaryota</taxon>
        <taxon>Fungi</taxon>
        <taxon>Dikarya</taxon>
        <taxon>Basidiomycota</taxon>
        <taxon>Pucciniomycotina</taxon>
        <taxon>Pucciniomycetes</taxon>
        <taxon>Pucciniales</taxon>
        <taxon>Pucciniaceae</taxon>
        <taxon>Puccinia</taxon>
    </lineage>
</organism>
<evidence type="ECO:0000313" key="1">
    <source>
        <dbReference type="EMBL" id="KAA1098010.1"/>
    </source>
</evidence>
<protein>
    <submittedName>
        <fullName evidence="1">Uncharacterized protein</fullName>
    </submittedName>
</protein>
<evidence type="ECO:0000313" key="4">
    <source>
        <dbReference type="Proteomes" id="UP000325313"/>
    </source>
</evidence>
<evidence type="ECO:0000313" key="3">
    <source>
        <dbReference type="Proteomes" id="UP000324748"/>
    </source>
</evidence>
<dbReference type="AlphaFoldDB" id="A0A5B0PBL8"/>
<dbReference type="Proteomes" id="UP000324748">
    <property type="component" value="Unassembled WGS sequence"/>
</dbReference>
<dbReference type="Proteomes" id="UP000325313">
    <property type="component" value="Unassembled WGS sequence"/>
</dbReference>
<accession>A0A5B0PBL8</accession>
<dbReference type="EMBL" id="VSWC01000066">
    <property type="protein sequence ID" value="KAA1098010.1"/>
    <property type="molecule type" value="Genomic_DNA"/>
</dbReference>
<evidence type="ECO:0000313" key="2">
    <source>
        <dbReference type="EMBL" id="KAA1117025.1"/>
    </source>
</evidence>
<gene>
    <name evidence="1" type="ORF">PGT21_026563</name>
    <name evidence="2" type="ORF">PGTUg99_034268</name>
</gene>